<dbReference type="PROSITE" id="PS52016">
    <property type="entry name" value="TONB_DEPENDENT_REC_3"/>
    <property type="match status" value="1"/>
</dbReference>
<dbReference type="SUPFAM" id="SSF56935">
    <property type="entry name" value="Porins"/>
    <property type="match status" value="1"/>
</dbReference>
<sequence length="966" mass="101630">MMLKLKSMPFAIACAVASGALVGAAPAMAQSQQGSAEAGPQRVVVTGSLISRTNTETPTPVQVLTAADIQKSGKTSVAELLTDLAANGAGTLGTGFAGAFANGASGISLRGLTVGATLVLIDGHRMAPYPLSDDAQRSFVDVSAIPFDAIESIEVLKSGASSLYGSDAIAGVINIKLKKNLNGTRLSAEIGDTQHGGGKTKRASVSTGIGDLGADGYNAFITAEYRKQDPIYVVDREQFGYANRDWRARGGNDLTLGVPTNINNFLTASSSPFLYNPANPNNPAGVTNVNNPANYLFLDPNCNFAKYRAGGCSVRDTESFIQPPTENVNVLVGMTKKLSEDWEVQFKGSMFRRESTNNRNGAGTSPLAFNPTAFNGTTTLVNGVLTPRVGAVPDTTFAPGAQVGANVTNPFGQNARLYGYIPDVGAALTTKNESTATRFSADLIGSAYGWDVTASVGATKVKNDLDYSGYVNRSALYAALRNGTFNVLGGNSPAVMNQVSPHFSNKIESTLNYADLIGSRELLSNFGAGPLNFAAGLHWHKREQDAPPSSLTLNGAVANTAAFAIGEETNKAAFAELQATPIKNVEIGVAGRYDHYDTYGRSFTPSANFKWTPSQQIGLRGTFARGFRAPAPAEVGNAGSFFTFNAISDPILCANGSQTTAGNVPSACSFSPPYVQTTNPDLQPEKSKSYTFGIILEPMRGLNMTLDYYKIQIKNLIVTQAGNDPSFVPTWVRGPAATIDIATGSGNNTVPGMPVAGPILYGLSPYINAGSTETHGIEADVRYRWRLGDMGTITANLSAAHVFGYETEVAGQSYQLAGTQGPSSVGGATGNPKDRAQFTLGYARGPLDVTATVNYTSGFSTFDPALGETDCASTGTNVGGRPYFQGLVQPAWYCDVSSFTSTNLNVAYKVTENLTIRGAILNLFDKEAPYDVATYGNAGNQTSYNASLHQPGAVGRFFSLGANYTF</sequence>
<evidence type="ECO:0000256" key="5">
    <source>
        <dbReference type="ARBA" id="ARBA00022692"/>
    </source>
</evidence>
<dbReference type="AlphaFoldDB" id="A0A1S2NBE3"/>
<evidence type="ECO:0000256" key="6">
    <source>
        <dbReference type="ARBA" id="ARBA00023077"/>
    </source>
</evidence>
<evidence type="ECO:0000259" key="13">
    <source>
        <dbReference type="Pfam" id="PF00593"/>
    </source>
</evidence>
<dbReference type="InterPro" id="IPR000531">
    <property type="entry name" value="Beta-barrel_TonB"/>
</dbReference>
<comment type="subcellular location">
    <subcellularLocation>
        <location evidence="1 10">Cell outer membrane</location>
        <topology evidence="1 10">Multi-pass membrane protein</topology>
    </subcellularLocation>
</comment>
<dbReference type="InterPro" id="IPR036942">
    <property type="entry name" value="Beta-barrel_TonB_sf"/>
</dbReference>
<evidence type="ECO:0000256" key="11">
    <source>
        <dbReference type="RuleBase" id="RU003357"/>
    </source>
</evidence>
<keyword evidence="6 11" id="KW-0798">TonB box</keyword>
<evidence type="ECO:0000313" key="16">
    <source>
        <dbReference type="Proteomes" id="UP000180246"/>
    </source>
</evidence>
<feature type="domain" description="TonB-dependent receptor plug" evidence="14">
    <location>
        <begin position="55"/>
        <end position="172"/>
    </location>
</feature>
<evidence type="ECO:0000256" key="3">
    <source>
        <dbReference type="ARBA" id="ARBA00022448"/>
    </source>
</evidence>
<feature type="domain" description="TonB-dependent receptor-like beta-barrel" evidence="13">
    <location>
        <begin position="403"/>
        <end position="923"/>
    </location>
</feature>
<evidence type="ECO:0000256" key="2">
    <source>
        <dbReference type="ARBA" id="ARBA00009810"/>
    </source>
</evidence>
<keyword evidence="3 10" id="KW-0813">Transport</keyword>
<comment type="similarity">
    <text evidence="2 10 11">Belongs to the TonB-dependent receptor family.</text>
</comment>
<evidence type="ECO:0000256" key="10">
    <source>
        <dbReference type="PROSITE-ProRule" id="PRU01360"/>
    </source>
</evidence>
<evidence type="ECO:0000256" key="9">
    <source>
        <dbReference type="ARBA" id="ARBA00023237"/>
    </source>
</evidence>
<evidence type="ECO:0000256" key="1">
    <source>
        <dbReference type="ARBA" id="ARBA00004571"/>
    </source>
</evidence>
<dbReference type="EMBL" id="JRYB01000001">
    <property type="protein sequence ID" value="OIJ42163.1"/>
    <property type="molecule type" value="Genomic_DNA"/>
</dbReference>
<dbReference type="InterPro" id="IPR037066">
    <property type="entry name" value="Plug_dom_sf"/>
</dbReference>
<evidence type="ECO:0000256" key="12">
    <source>
        <dbReference type="SAM" id="SignalP"/>
    </source>
</evidence>
<feature type="signal peptide" evidence="12">
    <location>
        <begin position="1"/>
        <end position="29"/>
    </location>
</feature>
<reference evidence="15 16" key="1">
    <citation type="submission" date="2014-10" db="EMBL/GenBank/DDBJ databases">
        <authorList>
            <person name="Seo M.-J."/>
            <person name="Seok Y.J."/>
            <person name="Cha I.-T."/>
        </authorList>
    </citation>
    <scope>NUCLEOTIDE SEQUENCE [LARGE SCALE GENOMIC DNA]</scope>
    <source>
        <strain evidence="15 16">NEU</strain>
    </source>
</reference>
<name>A0A1S2NBE3_9BURK</name>
<evidence type="ECO:0000256" key="8">
    <source>
        <dbReference type="ARBA" id="ARBA00023170"/>
    </source>
</evidence>
<evidence type="ECO:0000256" key="4">
    <source>
        <dbReference type="ARBA" id="ARBA00022452"/>
    </source>
</evidence>
<accession>A0A1S2NBE3</accession>
<feature type="chain" id="PRO_5012865247" evidence="12">
    <location>
        <begin position="30"/>
        <end position="966"/>
    </location>
</feature>
<dbReference type="GO" id="GO:0009279">
    <property type="term" value="C:cell outer membrane"/>
    <property type="evidence" value="ECO:0007669"/>
    <property type="project" value="UniProtKB-SubCell"/>
</dbReference>
<keyword evidence="4 10" id="KW-1134">Transmembrane beta strand</keyword>
<dbReference type="CDD" id="cd01347">
    <property type="entry name" value="ligand_gated_channel"/>
    <property type="match status" value="1"/>
</dbReference>
<dbReference type="Gene3D" id="2.170.130.10">
    <property type="entry name" value="TonB-dependent receptor, plug domain"/>
    <property type="match status" value="1"/>
</dbReference>
<keyword evidence="9 10" id="KW-0998">Cell outer membrane</keyword>
<organism evidence="15 16">
    <name type="scientific">Massilia timonae</name>
    <dbReference type="NCBI Taxonomy" id="47229"/>
    <lineage>
        <taxon>Bacteria</taxon>
        <taxon>Pseudomonadati</taxon>
        <taxon>Pseudomonadota</taxon>
        <taxon>Betaproteobacteria</taxon>
        <taxon>Burkholderiales</taxon>
        <taxon>Oxalobacteraceae</taxon>
        <taxon>Telluria group</taxon>
        <taxon>Massilia</taxon>
    </lineage>
</organism>
<keyword evidence="12" id="KW-0732">Signal</keyword>
<dbReference type="PANTHER" id="PTHR47234:SF2">
    <property type="entry name" value="TONB-DEPENDENT RECEPTOR"/>
    <property type="match status" value="1"/>
</dbReference>
<evidence type="ECO:0000259" key="14">
    <source>
        <dbReference type="Pfam" id="PF07715"/>
    </source>
</evidence>
<dbReference type="RefSeq" id="WP_229410017.1">
    <property type="nucleotide sequence ID" value="NZ_JRYB01000001.1"/>
</dbReference>
<proteinExistence type="inferred from homology"/>
<dbReference type="Pfam" id="PF00593">
    <property type="entry name" value="TonB_dep_Rec_b-barrel"/>
    <property type="match status" value="1"/>
</dbReference>
<dbReference type="Gene3D" id="2.40.170.20">
    <property type="entry name" value="TonB-dependent receptor, beta-barrel domain"/>
    <property type="match status" value="1"/>
</dbReference>
<comment type="caution">
    <text evidence="15">The sequence shown here is derived from an EMBL/GenBank/DDBJ whole genome shotgun (WGS) entry which is preliminary data.</text>
</comment>
<protein>
    <submittedName>
        <fullName evidence="15">TonB dependent receptor family protein</fullName>
    </submittedName>
</protein>
<keyword evidence="5 10" id="KW-0812">Transmembrane</keyword>
<keyword evidence="7 10" id="KW-0472">Membrane</keyword>
<dbReference type="Pfam" id="PF07715">
    <property type="entry name" value="Plug"/>
    <property type="match status" value="1"/>
</dbReference>
<keyword evidence="8 15" id="KW-0675">Receptor</keyword>
<evidence type="ECO:0000256" key="7">
    <source>
        <dbReference type="ARBA" id="ARBA00023136"/>
    </source>
</evidence>
<dbReference type="Proteomes" id="UP000180246">
    <property type="component" value="Unassembled WGS sequence"/>
</dbReference>
<gene>
    <name evidence="15" type="ORF">LO55_325</name>
</gene>
<dbReference type="InterPro" id="IPR012910">
    <property type="entry name" value="Plug_dom"/>
</dbReference>
<evidence type="ECO:0000313" key="15">
    <source>
        <dbReference type="EMBL" id="OIJ42163.1"/>
    </source>
</evidence>
<dbReference type="InterPro" id="IPR039426">
    <property type="entry name" value="TonB-dep_rcpt-like"/>
</dbReference>
<dbReference type="PANTHER" id="PTHR47234">
    <property type="match status" value="1"/>
</dbReference>